<dbReference type="Proteomes" id="UP001209666">
    <property type="component" value="Unassembled WGS sequence"/>
</dbReference>
<comment type="caution">
    <text evidence="1">The sequence shown here is derived from an EMBL/GenBank/DDBJ whole genome shotgun (WGS) entry which is preliminary data.</text>
</comment>
<evidence type="ECO:0000313" key="2">
    <source>
        <dbReference type="Proteomes" id="UP001209666"/>
    </source>
</evidence>
<reference evidence="1 2" key="1">
    <citation type="journal article" date="2021" name="ISME Commun">
        <title>Automated analysis of genomic sequences facilitates high-throughput and comprehensive description of bacteria.</title>
        <authorList>
            <person name="Hitch T.C.A."/>
        </authorList>
    </citation>
    <scope>NUCLEOTIDE SEQUENCE [LARGE SCALE GENOMIC DNA]</scope>
    <source>
        <strain evidence="1 2">Sanger_19</strain>
    </source>
</reference>
<proteinExistence type="predicted"/>
<keyword evidence="2" id="KW-1185">Reference proteome</keyword>
<organism evidence="1 2">
    <name type="scientific">Roseburia amylophila</name>
    <dbReference type="NCBI Taxonomy" id="2981794"/>
    <lineage>
        <taxon>Bacteria</taxon>
        <taxon>Bacillati</taxon>
        <taxon>Bacillota</taxon>
        <taxon>Clostridia</taxon>
        <taxon>Lachnospirales</taxon>
        <taxon>Lachnospiraceae</taxon>
        <taxon>Roseburia</taxon>
    </lineage>
</organism>
<evidence type="ECO:0000313" key="1">
    <source>
        <dbReference type="EMBL" id="MCU6716874.1"/>
    </source>
</evidence>
<dbReference type="RefSeq" id="WP_262623651.1">
    <property type="nucleotide sequence ID" value="NZ_JAOQKI010000007.1"/>
</dbReference>
<protein>
    <submittedName>
        <fullName evidence="1">Uncharacterized protein</fullName>
    </submittedName>
</protein>
<gene>
    <name evidence="1" type="ORF">OCV43_06215</name>
</gene>
<accession>A0ABT2SCU3</accession>
<name>A0ABT2SCU3_9FIRM</name>
<sequence>MNLDFLKGNPALNDISPEKLQFLMDFASNNTDAKDAKSMASTVMNAANNAKQNGMTFSNTETTLLIELLKQNMSEAERVKADKMLQMMQMLQKRKK</sequence>
<dbReference type="EMBL" id="JAOQKI010000007">
    <property type="protein sequence ID" value="MCU6716874.1"/>
    <property type="molecule type" value="Genomic_DNA"/>
</dbReference>